<accession>A0A1F4V300</accession>
<feature type="transmembrane region" description="Helical" evidence="1">
    <location>
        <begin position="66"/>
        <end position="90"/>
    </location>
</feature>
<sequence>MLQNVLKVLTFSLISLVSTQMFLQTIDLGFSPFPEIILLLMTIFLLNMFIQPVLGIVSLPNTGLKFLFIHFLMTIIFLLILMQILGNFKIVELSTDNLLFVGSMIPSNNLSSSLSLVITSFVLSLIYRYFMWLSSKK</sequence>
<keyword evidence="1" id="KW-0812">Transmembrane</keyword>
<evidence type="ECO:0000256" key="1">
    <source>
        <dbReference type="SAM" id="Phobius"/>
    </source>
</evidence>
<feature type="transmembrane region" description="Helical" evidence="1">
    <location>
        <begin position="5"/>
        <end position="24"/>
    </location>
</feature>
<reference evidence="2 3" key="1">
    <citation type="journal article" date="2016" name="Nat. Commun.">
        <title>Thousands of microbial genomes shed light on interconnected biogeochemical processes in an aquifer system.</title>
        <authorList>
            <person name="Anantharaman K."/>
            <person name="Brown C.T."/>
            <person name="Hug L.A."/>
            <person name="Sharon I."/>
            <person name="Castelle C.J."/>
            <person name="Probst A.J."/>
            <person name="Thomas B.C."/>
            <person name="Singh A."/>
            <person name="Wilkins M.J."/>
            <person name="Karaoz U."/>
            <person name="Brodie E.L."/>
            <person name="Williams K.H."/>
            <person name="Hubbard S.S."/>
            <person name="Banfield J.F."/>
        </authorList>
    </citation>
    <scope>NUCLEOTIDE SEQUENCE [LARGE SCALE GENOMIC DNA]</scope>
</reference>
<evidence type="ECO:0000313" key="3">
    <source>
        <dbReference type="Proteomes" id="UP000177371"/>
    </source>
</evidence>
<keyword evidence="1" id="KW-1133">Transmembrane helix</keyword>
<protein>
    <submittedName>
        <fullName evidence="2">Uncharacterized protein</fullName>
    </submittedName>
</protein>
<evidence type="ECO:0000313" key="2">
    <source>
        <dbReference type="EMBL" id="OGC51567.1"/>
    </source>
</evidence>
<keyword evidence="1" id="KW-0472">Membrane</keyword>
<dbReference type="Proteomes" id="UP000177371">
    <property type="component" value="Unassembled WGS sequence"/>
</dbReference>
<dbReference type="AlphaFoldDB" id="A0A1F4V300"/>
<feature type="transmembrane region" description="Helical" evidence="1">
    <location>
        <begin position="110"/>
        <end position="130"/>
    </location>
</feature>
<gene>
    <name evidence="2" type="ORF">A2W32_03885</name>
</gene>
<comment type="caution">
    <text evidence="2">The sequence shown here is derived from an EMBL/GenBank/DDBJ whole genome shotgun (WGS) entry which is preliminary data.</text>
</comment>
<name>A0A1F4V300_UNCKA</name>
<organism evidence="2 3">
    <name type="scientific">candidate division WWE3 bacterium RBG_16_37_10</name>
    <dbReference type="NCBI Taxonomy" id="1802610"/>
    <lineage>
        <taxon>Bacteria</taxon>
        <taxon>Katanobacteria</taxon>
    </lineage>
</organism>
<feature type="transmembrane region" description="Helical" evidence="1">
    <location>
        <begin position="36"/>
        <end position="59"/>
    </location>
</feature>
<dbReference type="STRING" id="1802610.A2W32_03885"/>
<dbReference type="EMBL" id="MEUT01000017">
    <property type="protein sequence ID" value="OGC51567.1"/>
    <property type="molecule type" value="Genomic_DNA"/>
</dbReference>
<proteinExistence type="predicted"/>